<proteinExistence type="predicted"/>
<dbReference type="Gramene" id="C.cajan_08355.t">
    <property type="protein sequence ID" value="C.cajan_08355.t.cds1"/>
    <property type="gene ID" value="C.cajan_08355"/>
</dbReference>
<organism evidence="1 2">
    <name type="scientific">Cajanus cajan</name>
    <name type="common">Pigeon pea</name>
    <name type="synonym">Cajanus indicus</name>
    <dbReference type="NCBI Taxonomy" id="3821"/>
    <lineage>
        <taxon>Eukaryota</taxon>
        <taxon>Viridiplantae</taxon>
        <taxon>Streptophyta</taxon>
        <taxon>Embryophyta</taxon>
        <taxon>Tracheophyta</taxon>
        <taxon>Spermatophyta</taxon>
        <taxon>Magnoliopsida</taxon>
        <taxon>eudicotyledons</taxon>
        <taxon>Gunneridae</taxon>
        <taxon>Pentapetalae</taxon>
        <taxon>rosids</taxon>
        <taxon>fabids</taxon>
        <taxon>Fabales</taxon>
        <taxon>Fabaceae</taxon>
        <taxon>Papilionoideae</taxon>
        <taxon>50 kb inversion clade</taxon>
        <taxon>NPAAA clade</taxon>
        <taxon>indigoferoid/millettioid clade</taxon>
        <taxon>Phaseoleae</taxon>
        <taxon>Cajanus</taxon>
    </lineage>
</organism>
<dbReference type="EMBL" id="CM003605">
    <property type="protein sequence ID" value="KYP69412.1"/>
    <property type="molecule type" value="Genomic_DNA"/>
</dbReference>
<dbReference type="Proteomes" id="UP000075243">
    <property type="component" value="Chromosome 3"/>
</dbReference>
<evidence type="ECO:0000313" key="1">
    <source>
        <dbReference type="EMBL" id="KYP69412.1"/>
    </source>
</evidence>
<accession>A0A151TQS6</accession>
<reference evidence="1 2" key="1">
    <citation type="journal article" date="2012" name="Nat. Biotechnol.">
        <title>Draft genome sequence of pigeonpea (Cajanus cajan), an orphan legume crop of resource-poor farmers.</title>
        <authorList>
            <person name="Varshney R.K."/>
            <person name="Chen W."/>
            <person name="Li Y."/>
            <person name="Bharti A.K."/>
            <person name="Saxena R.K."/>
            <person name="Schlueter J.A."/>
            <person name="Donoghue M.T."/>
            <person name="Azam S."/>
            <person name="Fan G."/>
            <person name="Whaley A.M."/>
            <person name="Farmer A.D."/>
            <person name="Sheridan J."/>
            <person name="Iwata A."/>
            <person name="Tuteja R."/>
            <person name="Penmetsa R.V."/>
            <person name="Wu W."/>
            <person name="Upadhyaya H.D."/>
            <person name="Yang S.P."/>
            <person name="Shah T."/>
            <person name="Saxena K.B."/>
            <person name="Michael T."/>
            <person name="McCombie W.R."/>
            <person name="Yang B."/>
            <person name="Zhang G."/>
            <person name="Yang H."/>
            <person name="Wang J."/>
            <person name="Spillane C."/>
            <person name="Cook D.R."/>
            <person name="May G.D."/>
            <person name="Xu X."/>
            <person name="Jackson S.A."/>
        </authorList>
    </citation>
    <scope>NUCLEOTIDE SEQUENCE [LARGE SCALE GENOMIC DNA]</scope>
    <source>
        <strain evidence="2">cv. Asha</strain>
    </source>
</reference>
<name>A0A151TQS6_CAJCA</name>
<keyword evidence="2" id="KW-1185">Reference proteome</keyword>
<gene>
    <name evidence="1" type="ORF">KK1_008602</name>
</gene>
<sequence>MAVGFIAFFKASNHGIWLGNFITNLCVVNGIKKPLKINCDNNSIVLYSNNNKSTT</sequence>
<dbReference type="AlphaFoldDB" id="A0A151TQS6"/>
<evidence type="ECO:0000313" key="2">
    <source>
        <dbReference type="Proteomes" id="UP000075243"/>
    </source>
</evidence>
<protein>
    <submittedName>
        <fullName evidence="1">Uncharacterized protein</fullName>
    </submittedName>
</protein>